<protein>
    <submittedName>
        <fullName evidence="5">Uncharacterized protein</fullName>
    </submittedName>
</protein>
<dbReference type="Pfam" id="PF15898">
    <property type="entry name" value="PRKG1_interact"/>
    <property type="match status" value="1"/>
</dbReference>
<dbReference type="SUPFAM" id="SSF50729">
    <property type="entry name" value="PH domain-like"/>
    <property type="match status" value="1"/>
</dbReference>
<gene>
    <name evidence="5" type="ORF">KIL84_002017</name>
</gene>
<dbReference type="GO" id="GO:0003779">
    <property type="term" value="F:actin binding"/>
    <property type="evidence" value="ECO:0007669"/>
    <property type="project" value="TreeGrafter"/>
</dbReference>
<feature type="compositionally biased region" description="Gly residues" evidence="2">
    <location>
        <begin position="94"/>
        <end position="111"/>
    </location>
</feature>
<evidence type="ECO:0000259" key="4">
    <source>
        <dbReference type="Pfam" id="PF22975"/>
    </source>
</evidence>
<dbReference type="Gene3D" id="1.10.150.50">
    <property type="entry name" value="Transcription Factor, Ets-1"/>
    <property type="match status" value="1"/>
</dbReference>
<feature type="region of interest" description="Disordered" evidence="2">
    <location>
        <begin position="63"/>
        <end position="389"/>
    </location>
</feature>
<feature type="region of interest" description="Disordered" evidence="2">
    <location>
        <begin position="1024"/>
        <end position="1067"/>
    </location>
</feature>
<dbReference type="InterPro" id="IPR033928">
    <property type="entry name" value="EPS8_PTB"/>
</dbReference>
<evidence type="ECO:0000259" key="3">
    <source>
        <dbReference type="Pfam" id="PF15898"/>
    </source>
</evidence>
<feature type="domain" description="EPS8 spectrin-like" evidence="4">
    <location>
        <begin position="576"/>
        <end position="725"/>
    </location>
</feature>
<evidence type="ECO:0000256" key="1">
    <source>
        <dbReference type="SAM" id="Coils"/>
    </source>
</evidence>
<name>A0A9D3XJJ0_9SAUR</name>
<feature type="compositionally biased region" description="Polar residues" evidence="2">
    <location>
        <begin position="159"/>
        <end position="169"/>
    </location>
</feature>
<feature type="compositionally biased region" description="Basic and acidic residues" evidence="2">
    <location>
        <begin position="11"/>
        <end position="20"/>
    </location>
</feature>
<dbReference type="GO" id="GO:0019901">
    <property type="term" value="F:protein kinase binding"/>
    <property type="evidence" value="ECO:0007669"/>
    <property type="project" value="InterPro"/>
</dbReference>
<evidence type="ECO:0000313" key="6">
    <source>
        <dbReference type="Proteomes" id="UP000827986"/>
    </source>
</evidence>
<dbReference type="Gene3D" id="2.30.29.30">
    <property type="entry name" value="Pleckstrin-homology domain (PH domain)/Phosphotyrosine-binding domain (PTB)"/>
    <property type="match status" value="1"/>
</dbReference>
<accession>A0A9D3XJJ0</accession>
<dbReference type="InterPro" id="IPR011993">
    <property type="entry name" value="PH-like_dom_sf"/>
</dbReference>
<comment type="caution">
    <text evidence="5">The sequence shown here is derived from an EMBL/GenBank/DDBJ whole genome shotgun (WGS) entry which is preliminary data.</text>
</comment>
<proteinExistence type="predicted"/>
<feature type="compositionally biased region" description="Basic and acidic residues" evidence="2">
    <location>
        <begin position="117"/>
        <end position="133"/>
    </location>
</feature>
<dbReference type="Gene3D" id="6.10.250.1820">
    <property type="match status" value="1"/>
</dbReference>
<evidence type="ECO:0000256" key="2">
    <source>
        <dbReference type="SAM" id="MobiDB-lite"/>
    </source>
</evidence>
<keyword evidence="1" id="KW-0175">Coiled coil</keyword>
<dbReference type="GO" id="GO:0007266">
    <property type="term" value="P:Rho protein signal transduction"/>
    <property type="evidence" value="ECO:0007669"/>
    <property type="project" value="TreeGrafter"/>
</dbReference>
<feature type="compositionally biased region" description="Basic and acidic residues" evidence="2">
    <location>
        <begin position="239"/>
        <end position="282"/>
    </location>
</feature>
<keyword evidence="6" id="KW-1185">Reference proteome</keyword>
<dbReference type="Proteomes" id="UP000827986">
    <property type="component" value="Unassembled WGS sequence"/>
</dbReference>
<dbReference type="Pfam" id="PF22975">
    <property type="entry name" value="EPS8_2nd"/>
    <property type="match status" value="1"/>
</dbReference>
<reference evidence="5" key="1">
    <citation type="submission" date="2021-09" db="EMBL/GenBank/DDBJ databases">
        <title>The genome of Mauremys mutica provides insights into the evolution of semi-aquatic lifestyle.</title>
        <authorList>
            <person name="Gong S."/>
            <person name="Gao Y."/>
        </authorList>
    </citation>
    <scope>NUCLEOTIDE SEQUENCE</scope>
    <source>
        <strain evidence="5">MM-2020</strain>
        <tissue evidence="5">Muscle</tissue>
    </source>
</reference>
<feature type="coiled-coil region" evidence="1">
    <location>
        <begin position="418"/>
        <end position="476"/>
    </location>
</feature>
<feature type="region of interest" description="Disordered" evidence="2">
    <location>
        <begin position="1"/>
        <end position="36"/>
    </location>
</feature>
<organism evidence="5 6">
    <name type="scientific">Mauremys mutica</name>
    <name type="common">yellowpond turtle</name>
    <dbReference type="NCBI Taxonomy" id="74926"/>
    <lineage>
        <taxon>Eukaryota</taxon>
        <taxon>Metazoa</taxon>
        <taxon>Chordata</taxon>
        <taxon>Craniata</taxon>
        <taxon>Vertebrata</taxon>
        <taxon>Euteleostomi</taxon>
        <taxon>Archelosauria</taxon>
        <taxon>Testudinata</taxon>
        <taxon>Testudines</taxon>
        <taxon>Cryptodira</taxon>
        <taxon>Durocryptodira</taxon>
        <taxon>Testudinoidea</taxon>
        <taxon>Geoemydidae</taxon>
        <taxon>Geoemydinae</taxon>
        <taxon>Mauremys</taxon>
    </lineage>
</organism>
<feature type="compositionally biased region" description="Low complexity" evidence="2">
    <location>
        <begin position="302"/>
        <end position="314"/>
    </location>
</feature>
<feature type="compositionally biased region" description="Basic and acidic residues" evidence="2">
    <location>
        <begin position="218"/>
        <end position="230"/>
    </location>
</feature>
<dbReference type="PANTHER" id="PTHR12287:SF19">
    <property type="entry name" value="EPIDERMAL GROWTH FACTOR RECEPTOR KINASE SUBSTRATE 8-LIKE PROTEIN 1"/>
    <property type="match status" value="1"/>
</dbReference>
<evidence type="ECO:0000313" key="5">
    <source>
        <dbReference type="EMBL" id="KAH1181083.1"/>
    </source>
</evidence>
<feature type="compositionally biased region" description="Basic and acidic residues" evidence="2">
    <location>
        <begin position="333"/>
        <end position="342"/>
    </location>
</feature>
<feature type="compositionally biased region" description="Acidic residues" evidence="2">
    <location>
        <begin position="361"/>
        <end position="370"/>
    </location>
</feature>
<feature type="compositionally biased region" description="Basic and acidic residues" evidence="2">
    <location>
        <begin position="1030"/>
        <end position="1043"/>
    </location>
</feature>
<feature type="compositionally biased region" description="Low complexity" evidence="2">
    <location>
        <begin position="1"/>
        <end position="10"/>
    </location>
</feature>
<dbReference type="CDD" id="cd01210">
    <property type="entry name" value="PTB_EPS8"/>
    <property type="match status" value="1"/>
</dbReference>
<dbReference type="GO" id="GO:0035023">
    <property type="term" value="P:regulation of Rho protein signal transduction"/>
    <property type="evidence" value="ECO:0007669"/>
    <property type="project" value="TreeGrafter"/>
</dbReference>
<dbReference type="InterPro" id="IPR031775">
    <property type="entry name" value="PRKG1_interact"/>
</dbReference>
<dbReference type="InterPro" id="IPR055093">
    <property type="entry name" value="EPS8_2nd"/>
</dbReference>
<dbReference type="GO" id="GO:0032587">
    <property type="term" value="C:ruffle membrane"/>
    <property type="evidence" value="ECO:0007669"/>
    <property type="project" value="TreeGrafter"/>
</dbReference>
<dbReference type="InterPro" id="IPR039801">
    <property type="entry name" value="EPS8-like"/>
</dbReference>
<sequence length="1309" mass="138772">MAADAGAAAAARERRREQLRQWEAAPAPPCPPRPPRARAVRFERAAEFLAACAGGELGEARAMLRGGPGGERPGPGLVNGTNADGISALHQVGAGRGPVTGGGGGGAGGGSSVCRMSSREKISVQDQSKERKTLGSIVPDEENSSASEGEEPEKPSESTKPLPQESSGLNGVALPPVSPAPTGPKFSGGRPAAPEDSSAPAWRAGLRKTGSFGVLQDARLDEGPPKEGRIKRSASSPRLDTEEKGVTLTDLKEAEKTIGRSGDARAPEQRIGEDGKRGREGEQPLDTTDSARRCRAANPEGSSVSPVNPIVVNSQAKRAPEPEGLGMGSEAEAELRNRLAVRDRRKGRRERRSTGMVQNAEGDETEEPEQLNDAAPGSSSTSDHLNSLLPHRTDAYGCARLSSVSSAGDEHEYKKEQLQETQLKLTQIKLELERVTQRQERFAERPARLELERFERRALERKAAELEEELKHLVTFPVGEAAELRSVEDAVRKVAAMETQGQVWAQEMLLQVTGSAIRLLDVHSKEELESYGLAGVLRCEAVLPSARAHSLLLLVCQEPQQTQPDAHFFQCTHIGELLNRIFDDIEAFVSKLQKSAEAFRVLEQLKRSSRGRRREPGEGLLTLRARIPPREEFQDTLAKMKYSFSLLARLQSNISNPTSEELVHFLFGPLKMVVESSGGPEFASEIRSPMLTLEAVTLLRGCLGAQEAELWGSLGDDWTRPRVEFPGDYAAPYTLSFQSGWTPPRLGPDGQPWEDPVETQHRHEVRRAQQSAPPIEANGYVASPRLCPPHAHFPSPPPNCPYPHAWGAGGRGVLGLREAGGPVGGRDSGEVLEVSLSVGFRGWGHCCGEAHSTGALLGGKCTASGVPGWGHCWGEAHSTGALLGKGHNIRGLQLEALLEGSSQRWGTAGGSLQHRGPRLGALLGGSSQRWGTTGGKFAASGSPAGGTAGGKLAALGHCCGEVCSIRGPRLGALLGGSSQRWGTTGGKFAALGSPAGGTAGGKLAALGHCWGEVCSIRGPRLGALLRGSSQRRDTPPRPGRDSARGSASLPPGAGQHQELPHGDPALYRRGGGVCPMPGPAPSVWGGWGGLYPRAPPLSRCMLGNGRLSRPAERLNEELLQRLATGRGTLAKPLLVHRAPDTSVPLDHDSDPAQVQAWLEAKGFEPLCDCRVGGGGSGWHLSRGGGGKLLCISVISPSGLSRTPPRPPSPEQQHRLVALAAVVRPLPALRGSVPEQGAWLGVHVPDTEQDTRPGRPWLSGVNYRRRLEAGSRADPARADFLAPCAAGPQRSGAEGAALPGQCPTEDARSC</sequence>
<feature type="region of interest" description="Disordered" evidence="2">
    <location>
        <begin position="1285"/>
        <end position="1309"/>
    </location>
</feature>
<dbReference type="PANTHER" id="PTHR12287">
    <property type="entry name" value="EPIDERMAL GROWTH FACTOR RECEPTOR KINASE SUBSTRATE EPS8-RELATED PROTEIN"/>
    <property type="match status" value="1"/>
</dbReference>
<feature type="domain" description="cGMP-dependent protein kinase interacting" evidence="3">
    <location>
        <begin position="409"/>
        <end position="474"/>
    </location>
</feature>
<dbReference type="EMBL" id="JAHDVG010000469">
    <property type="protein sequence ID" value="KAH1181083.1"/>
    <property type="molecule type" value="Genomic_DNA"/>
</dbReference>
<feature type="compositionally biased region" description="Acidic residues" evidence="2">
    <location>
        <begin position="139"/>
        <end position="151"/>
    </location>
</feature>
<dbReference type="InterPro" id="IPR013761">
    <property type="entry name" value="SAM/pointed_sf"/>
</dbReference>
<dbReference type="GO" id="GO:1900029">
    <property type="term" value="P:positive regulation of ruffle assembly"/>
    <property type="evidence" value="ECO:0007669"/>
    <property type="project" value="TreeGrafter"/>
</dbReference>
<dbReference type="GO" id="GO:0031982">
    <property type="term" value="C:vesicle"/>
    <property type="evidence" value="ECO:0007669"/>
    <property type="project" value="TreeGrafter"/>
</dbReference>